<gene>
    <name evidence="2" type="ORF">H8K32_08495</name>
</gene>
<dbReference type="SUPFAM" id="SSF109604">
    <property type="entry name" value="HD-domain/PDEase-like"/>
    <property type="match status" value="1"/>
</dbReference>
<dbReference type="AlphaFoldDB" id="A0A923HCR7"/>
<dbReference type="InterPro" id="IPR013976">
    <property type="entry name" value="HDOD"/>
</dbReference>
<evidence type="ECO:0000313" key="3">
    <source>
        <dbReference type="Proteomes" id="UP000634011"/>
    </source>
</evidence>
<organism evidence="2 3">
    <name type="scientific">Undibacterium jejuense</name>
    <dbReference type="NCBI Taxonomy" id="1344949"/>
    <lineage>
        <taxon>Bacteria</taxon>
        <taxon>Pseudomonadati</taxon>
        <taxon>Pseudomonadota</taxon>
        <taxon>Betaproteobacteria</taxon>
        <taxon>Burkholderiales</taxon>
        <taxon>Oxalobacteraceae</taxon>
        <taxon>Undibacterium</taxon>
    </lineage>
</organism>
<dbReference type="PANTHER" id="PTHR33525:SF4">
    <property type="entry name" value="CYCLIC DI-GMP PHOSPHODIESTERASE CDGJ"/>
    <property type="match status" value="1"/>
</dbReference>
<reference evidence="2" key="1">
    <citation type="submission" date="2020-08" db="EMBL/GenBank/DDBJ databases">
        <title>Novel species isolated from subtropical streams in China.</title>
        <authorList>
            <person name="Lu H."/>
        </authorList>
    </citation>
    <scope>NUCLEOTIDE SEQUENCE</scope>
    <source>
        <strain evidence="2">KACC 12607</strain>
    </source>
</reference>
<dbReference type="PANTHER" id="PTHR33525">
    <property type="match status" value="1"/>
</dbReference>
<protein>
    <submittedName>
        <fullName evidence="2">HDOD domain-containing protein</fullName>
    </submittedName>
</protein>
<keyword evidence="3" id="KW-1185">Reference proteome</keyword>
<dbReference type="EMBL" id="JACOFV010000006">
    <property type="protein sequence ID" value="MBC3862132.1"/>
    <property type="molecule type" value="Genomic_DNA"/>
</dbReference>
<dbReference type="Gene3D" id="1.10.3210.10">
    <property type="entry name" value="Hypothetical protein af1432"/>
    <property type="match status" value="1"/>
</dbReference>
<feature type="domain" description="HDOD" evidence="1">
    <location>
        <begin position="94"/>
        <end position="283"/>
    </location>
</feature>
<sequence length="339" mass="37401">MIDIFRRLFGKTAQPATFQPPVAVVAKIEPATVPVPEIIEKPPEVWNPDKKFDHLYLKWMMSNHLGAASPYVEKTILSGLEKLRQSDLAASQLLPRVPTVLLQVLKSLRESNVSASDLAHQISKDVALVAELLHEVNGAYYSPINRVTSLDSAIQLLGFNGLRMLIARTAFRPIIQTQSGKLAKELAPVIWEHSEKSSLACQLLAQQRQLDSFQAFLAGLLQNVGLVIAFRLVDRTGVTEKLPMSAGFQAAFFKQAELLTLHVGEQWEFPEPVLRAIARKHGTTEQASELADCLQQADQLARLRLLVNHGVMTESDAAALLSDSSGLLECFQQLNQAQA</sequence>
<dbReference type="Proteomes" id="UP000634011">
    <property type="component" value="Unassembled WGS sequence"/>
</dbReference>
<dbReference type="Pfam" id="PF08668">
    <property type="entry name" value="HDOD"/>
    <property type="match status" value="1"/>
</dbReference>
<name>A0A923HCR7_9BURK</name>
<dbReference type="RefSeq" id="WP_186912046.1">
    <property type="nucleotide sequence ID" value="NZ_JACOFV010000006.1"/>
</dbReference>
<comment type="caution">
    <text evidence="2">The sequence shown here is derived from an EMBL/GenBank/DDBJ whole genome shotgun (WGS) entry which is preliminary data.</text>
</comment>
<evidence type="ECO:0000259" key="1">
    <source>
        <dbReference type="PROSITE" id="PS51833"/>
    </source>
</evidence>
<dbReference type="PROSITE" id="PS51833">
    <property type="entry name" value="HDOD"/>
    <property type="match status" value="1"/>
</dbReference>
<accession>A0A923HCR7</accession>
<dbReference type="InterPro" id="IPR052340">
    <property type="entry name" value="RNase_Y/CdgJ"/>
</dbReference>
<evidence type="ECO:0000313" key="2">
    <source>
        <dbReference type="EMBL" id="MBC3862132.1"/>
    </source>
</evidence>
<proteinExistence type="predicted"/>